<dbReference type="InterPro" id="IPR045851">
    <property type="entry name" value="AMP-bd_C_sf"/>
</dbReference>
<comment type="caution">
    <text evidence="1">The sequence shown here is derived from an EMBL/GenBank/DDBJ whole genome shotgun (WGS) entry which is preliminary data.</text>
</comment>
<feature type="non-terminal residue" evidence="1">
    <location>
        <position position="1"/>
    </location>
</feature>
<gene>
    <name evidence="1" type="ORF">LCGC14_0939800</name>
</gene>
<proteinExistence type="predicted"/>
<dbReference type="EMBL" id="LAZR01003280">
    <property type="protein sequence ID" value="KKN20018.1"/>
    <property type="molecule type" value="Genomic_DNA"/>
</dbReference>
<sequence>LEHIINGRFFVAGLADERLGQKLVLIVEGEGEKEEILQKIRLLQTLERFEVPIEIYHVTEFLDTDSEKIRRMDTLRRFKLSN</sequence>
<name>A0A0F9RRQ9_9ZZZZ</name>
<protein>
    <submittedName>
        <fullName evidence="1">Uncharacterized protein</fullName>
    </submittedName>
</protein>
<dbReference type="Gene3D" id="3.30.300.30">
    <property type="match status" value="1"/>
</dbReference>
<dbReference type="AlphaFoldDB" id="A0A0F9RRQ9"/>
<reference evidence="1" key="1">
    <citation type="journal article" date="2015" name="Nature">
        <title>Complex archaea that bridge the gap between prokaryotes and eukaryotes.</title>
        <authorList>
            <person name="Spang A."/>
            <person name="Saw J.H."/>
            <person name="Jorgensen S.L."/>
            <person name="Zaremba-Niedzwiedzka K."/>
            <person name="Martijn J."/>
            <person name="Lind A.E."/>
            <person name="van Eijk R."/>
            <person name="Schleper C."/>
            <person name="Guy L."/>
            <person name="Ettema T.J."/>
        </authorList>
    </citation>
    <scope>NUCLEOTIDE SEQUENCE</scope>
</reference>
<evidence type="ECO:0000313" key="1">
    <source>
        <dbReference type="EMBL" id="KKN20018.1"/>
    </source>
</evidence>
<organism evidence="1">
    <name type="scientific">marine sediment metagenome</name>
    <dbReference type="NCBI Taxonomy" id="412755"/>
    <lineage>
        <taxon>unclassified sequences</taxon>
        <taxon>metagenomes</taxon>
        <taxon>ecological metagenomes</taxon>
    </lineage>
</organism>
<accession>A0A0F9RRQ9</accession>
<dbReference type="SUPFAM" id="SSF56801">
    <property type="entry name" value="Acetyl-CoA synthetase-like"/>
    <property type="match status" value="1"/>
</dbReference>